<accession>A0ABS9RGN1</accession>
<dbReference type="Gene3D" id="3.40.50.150">
    <property type="entry name" value="Vaccinia Virus protein VP39"/>
    <property type="match status" value="1"/>
</dbReference>
<evidence type="ECO:0000313" key="2">
    <source>
        <dbReference type="EMBL" id="MCH4551247.1"/>
    </source>
</evidence>
<keyword evidence="2" id="KW-0489">Methyltransferase</keyword>
<protein>
    <submittedName>
        <fullName evidence="2">Class I SAM-dependent methyltransferase</fullName>
    </submittedName>
</protein>
<dbReference type="SUPFAM" id="SSF53335">
    <property type="entry name" value="S-adenosyl-L-methionine-dependent methyltransferases"/>
    <property type="match status" value="1"/>
</dbReference>
<keyword evidence="3" id="KW-1185">Reference proteome</keyword>
<dbReference type="InterPro" id="IPR013216">
    <property type="entry name" value="Methyltransf_11"/>
</dbReference>
<dbReference type="EMBL" id="JAKVQD010000001">
    <property type="protein sequence ID" value="MCH4551247.1"/>
    <property type="molecule type" value="Genomic_DNA"/>
</dbReference>
<dbReference type="CDD" id="cd02440">
    <property type="entry name" value="AdoMet_MTases"/>
    <property type="match status" value="1"/>
</dbReference>
<dbReference type="InterPro" id="IPR029044">
    <property type="entry name" value="Nucleotide-diphossugar_trans"/>
</dbReference>
<name>A0ABS9RGN1_9FLAO</name>
<feature type="domain" description="Methyltransferase type 11" evidence="1">
    <location>
        <begin position="354"/>
        <end position="458"/>
    </location>
</feature>
<organism evidence="2 3">
    <name type="scientific">Aestuariibaculum lutulentum</name>
    <dbReference type="NCBI Taxonomy" id="2920935"/>
    <lineage>
        <taxon>Bacteria</taxon>
        <taxon>Pseudomonadati</taxon>
        <taxon>Bacteroidota</taxon>
        <taxon>Flavobacteriia</taxon>
        <taxon>Flavobacteriales</taxon>
        <taxon>Flavobacteriaceae</taxon>
    </lineage>
</organism>
<keyword evidence="2" id="KW-0808">Transferase</keyword>
<proteinExistence type="predicted"/>
<reference evidence="2" key="1">
    <citation type="submission" date="2022-02" db="EMBL/GenBank/DDBJ databases">
        <title>Aestuariibaculum sp., a marine bacterium isolated from sediment in Guangxi.</title>
        <authorList>
            <person name="Ying J."/>
        </authorList>
    </citation>
    <scope>NUCLEOTIDE SEQUENCE</scope>
    <source>
        <strain evidence="2">L182</strain>
    </source>
</reference>
<evidence type="ECO:0000259" key="1">
    <source>
        <dbReference type="Pfam" id="PF08241"/>
    </source>
</evidence>
<evidence type="ECO:0000313" key="3">
    <source>
        <dbReference type="Proteomes" id="UP001156141"/>
    </source>
</evidence>
<dbReference type="GO" id="GO:0032259">
    <property type="term" value="P:methylation"/>
    <property type="evidence" value="ECO:0007669"/>
    <property type="project" value="UniProtKB-KW"/>
</dbReference>
<dbReference type="SUPFAM" id="SSF53448">
    <property type="entry name" value="Nucleotide-diphospho-sugar transferases"/>
    <property type="match status" value="1"/>
</dbReference>
<dbReference type="RefSeq" id="WP_240571534.1">
    <property type="nucleotide sequence ID" value="NZ_CP136709.1"/>
</dbReference>
<dbReference type="Proteomes" id="UP001156141">
    <property type="component" value="Unassembled WGS sequence"/>
</dbReference>
<sequence length="531" mass="62042">MDIINSYKFSCTLDYTPIMGVQTVIWLNNLLAINIRPCDIFIHIVNDIPKEFLDFLKSKEVNIIKKQVFDCRNGYCNKLVQLDTFSKLEDYEYVFLMDCDTAIVDLEGLDLEVKVYAKIVDFPNPPLIILKTIFDAHQLQVSETLTTFPSNNEQVTDWNNCNGGVYVISKDFLKELKPLWKKYTLWSIDNAELFGKEYDKHADQVGFALAMASLNTKVSHLGIEWNYPTHVNSEKNISPKIVHYHQNYDDEFNLKKIGLSNVDEAIDVINNRLDAKWYDKTCLKKLIMRKPHPRDISRDTLEKAFTQVKRIDLLYRIVDVSRFHFGFYTAHYPRVFEYTWILEQFENKSSSKVLDIGAGVCPVPLCLDDMGMQVTTVDLHPTLRLAKDKESWNEWGFLDYGTLKPSIKSIHKDFTKVKTFKRFDCIYSISVIEHMHQSMRLKMLKKASKLLRQNGELLLTIDIAPDTENIWNYSEGKLVESQEMHGTMSSFRKELIAFGFEIVFETIQRDIYESRTDVWYVKAELKRKRLL</sequence>
<dbReference type="Pfam" id="PF08241">
    <property type="entry name" value="Methyltransf_11"/>
    <property type="match status" value="1"/>
</dbReference>
<dbReference type="GO" id="GO:0008168">
    <property type="term" value="F:methyltransferase activity"/>
    <property type="evidence" value="ECO:0007669"/>
    <property type="project" value="UniProtKB-KW"/>
</dbReference>
<comment type="caution">
    <text evidence="2">The sequence shown here is derived from an EMBL/GenBank/DDBJ whole genome shotgun (WGS) entry which is preliminary data.</text>
</comment>
<dbReference type="InterPro" id="IPR029063">
    <property type="entry name" value="SAM-dependent_MTases_sf"/>
</dbReference>
<gene>
    <name evidence="2" type="ORF">MKW35_01310</name>
</gene>